<dbReference type="OrthoDB" id="2575000at2759"/>
<feature type="transmembrane region" description="Helical" evidence="1">
    <location>
        <begin position="213"/>
        <end position="232"/>
    </location>
</feature>
<proteinExistence type="predicted"/>
<keyword evidence="1" id="KW-0472">Membrane</keyword>
<keyword evidence="3" id="KW-1185">Reference proteome</keyword>
<feature type="transmembrane region" description="Helical" evidence="1">
    <location>
        <begin position="12"/>
        <end position="45"/>
    </location>
</feature>
<dbReference type="eggNOG" id="ENOG502SKPX">
    <property type="taxonomic scope" value="Eukaryota"/>
</dbReference>
<dbReference type="GeneID" id="20671914"/>
<organism evidence="2 3">
    <name type="scientific">Heterobasidion irregulare (strain TC 32-1)</name>
    <dbReference type="NCBI Taxonomy" id="747525"/>
    <lineage>
        <taxon>Eukaryota</taxon>
        <taxon>Fungi</taxon>
        <taxon>Dikarya</taxon>
        <taxon>Basidiomycota</taxon>
        <taxon>Agaricomycotina</taxon>
        <taxon>Agaricomycetes</taxon>
        <taxon>Russulales</taxon>
        <taxon>Bondarzewiaceae</taxon>
        <taxon>Heterobasidion</taxon>
        <taxon>Heterobasidion annosum species complex</taxon>
    </lineage>
</organism>
<dbReference type="AlphaFoldDB" id="W4KPD1"/>
<keyword evidence="1" id="KW-0812">Transmembrane</keyword>
<dbReference type="InParanoid" id="W4KPD1"/>
<gene>
    <name evidence="2" type="ORF">HETIRDRAFT_378052</name>
</gene>
<keyword evidence="1" id="KW-1133">Transmembrane helix</keyword>
<name>W4KPD1_HETIT</name>
<accession>W4KPD1</accession>
<evidence type="ECO:0000313" key="3">
    <source>
        <dbReference type="Proteomes" id="UP000030671"/>
    </source>
</evidence>
<dbReference type="HOGENOM" id="CLU_1102537_0_0_1"/>
<reference evidence="2 3" key="1">
    <citation type="journal article" date="2012" name="New Phytol.">
        <title>Insight into trade-off between wood decay and parasitism from the genome of a fungal forest pathogen.</title>
        <authorList>
            <person name="Olson A."/>
            <person name="Aerts A."/>
            <person name="Asiegbu F."/>
            <person name="Belbahri L."/>
            <person name="Bouzid O."/>
            <person name="Broberg A."/>
            <person name="Canback B."/>
            <person name="Coutinho P.M."/>
            <person name="Cullen D."/>
            <person name="Dalman K."/>
            <person name="Deflorio G."/>
            <person name="van Diepen L.T."/>
            <person name="Dunand C."/>
            <person name="Duplessis S."/>
            <person name="Durling M."/>
            <person name="Gonthier P."/>
            <person name="Grimwood J."/>
            <person name="Fossdal C.G."/>
            <person name="Hansson D."/>
            <person name="Henrissat B."/>
            <person name="Hietala A."/>
            <person name="Himmelstrand K."/>
            <person name="Hoffmeister D."/>
            <person name="Hogberg N."/>
            <person name="James T.Y."/>
            <person name="Karlsson M."/>
            <person name="Kohler A."/>
            <person name="Kues U."/>
            <person name="Lee Y.H."/>
            <person name="Lin Y.C."/>
            <person name="Lind M."/>
            <person name="Lindquist E."/>
            <person name="Lombard V."/>
            <person name="Lucas S."/>
            <person name="Lunden K."/>
            <person name="Morin E."/>
            <person name="Murat C."/>
            <person name="Park J."/>
            <person name="Raffaello T."/>
            <person name="Rouze P."/>
            <person name="Salamov A."/>
            <person name="Schmutz J."/>
            <person name="Solheim H."/>
            <person name="Stahlberg J."/>
            <person name="Velez H."/>
            <person name="de Vries R.P."/>
            <person name="Wiebenga A."/>
            <person name="Woodward S."/>
            <person name="Yakovlev I."/>
            <person name="Garbelotto M."/>
            <person name="Martin F."/>
            <person name="Grigoriev I.V."/>
            <person name="Stenlid J."/>
        </authorList>
    </citation>
    <scope>NUCLEOTIDE SEQUENCE [LARGE SCALE GENOMIC DNA]</scope>
    <source>
        <strain evidence="2 3">TC 32-1</strain>
    </source>
</reference>
<feature type="transmembrane region" description="Helical" evidence="1">
    <location>
        <begin position="158"/>
        <end position="180"/>
    </location>
</feature>
<feature type="transmembrane region" description="Helical" evidence="1">
    <location>
        <begin position="116"/>
        <end position="137"/>
    </location>
</feature>
<dbReference type="Proteomes" id="UP000030671">
    <property type="component" value="Unassembled WGS sequence"/>
</dbReference>
<sequence length="238" mass="25069">MIAGLSKAVIFYLAPILSLTSILLAFFAFLAPVLLFHGQIALLIVSPSSSLSDPESKTGKIDGPSLFLGPLGSCSRPNNNGDITCPLPSLSPKYDLSALPSSAPDLLTAPTATTPAFIAISLGFSVVFFILFTFISLRTKLGAKLSAALDRPMVQRTSAWIGLLGFMIGLTAFLVIRMWFGKAVEDFNAAISKQGNGAPQLIASTSNGFTMVWVAYAFYAVPLICSLAKLNVAATTGK</sequence>
<dbReference type="RefSeq" id="XP_009541170.1">
    <property type="nucleotide sequence ID" value="XM_009542875.1"/>
</dbReference>
<protein>
    <submittedName>
        <fullName evidence="2">Uncharacterized protein</fullName>
    </submittedName>
</protein>
<evidence type="ECO:0000313" key="2">
    <source>
        <dbReference type="EMBL" id="ETW87245.1"/>
    </source>
</evidence>
<dbReference type="KEGG" id="hir:HETIRDRAFT_378052"/>
<dbReference type="STRING" id="747525.W4KPD1"/>
<dbReference type="EMBL" id="KI925454">
    <property type="protein sequence ID" value="ETW87245.1"/>
    <property type="molecule type" value="Genomic_DNA"/>
</dbReference>
<evidence type="ECO:0000256" key="1">
    <source>
        <dbReference type="SAM" id="Phobius"/>
    </source>
</evidence>